<sequence>MKWLLHEHGKPRINHCFGRVIEREWWDIGGRERKKRKALHGAERKTEIERHRNDLFPWSRGSRRDTRDVPVSAYRVFR</sequence>
<dbReference type="Proteomes" id="UP001497644">
    <property type="component" value="Chromosome 1"/>
</dbReference>
<reference evidence="1 2" key="1">
    <citation type="submission" date="2024-04" db="EMBL/GenBank/DDBJ databases">
        <authorList>
            <consortium name="Molecular Ecology Group"/>
        </authorList>
    </citation>
    <scope>NUCLEOTIDE SEQUENCE [LARGE SCALE GENOMIC DNA]</scope>
</reference>
<proteinExistence type="predicted"/>
<organism evidence="1 2">
    <name type="scientific">Lasius platythorax</name>
    <dbReference type="NCBI Taxonomy" id="488582"/>
    <lineage>
        <taxon>Eukaryota</taxon>
        <taxon>Metazoa</taxon>
        <taxon>Ecdysozoa</taxon>
        <taxon>Arthropoda</taxon>
        <taxon>Hexapoda</taxon>
        <taxon>Insecta</taxon>
        <taxon>Pterygota</taxon>
        <taxon>Neoptera</taxon>
        <taxon>Endopterygota</taxon>
        <taxon>Hymenoptera</taxon>
        <taxon>Apocrita</taxon>
        <taxon>Aculeata</taxon>
        <taxon>Formicoidea</taxon>
        <taxon>Formicidae</taxon>
        <taxon>Formicinae</taxon>
        <taxon>Lasius</taxon>
        <taxon>Lasius</taxon>
    </lineage>
</organism>
<keyword evidence="2" id="KW-1185">Reference proteome</keyword>
<accession>A0AAV2N1Y0</accession>
<dbReference type="AlphaFoldDB" id="A0AAV2N1Y0"/>
<evidence type="ECO:0000313" key="2">
    <source>
        <dbReference type="Proteomes" id="UP001497644"/>
    </source>
</evidence>
<name>A0AAV2N1Y0_9HYME</name>
<protein>
    <submittedName>
        <fullName evidence="1">Uncharacterized protein</fullName>
    </submittedName>
</protein>
<gene>
    <name evidence="1" type="ORF">LPLAT_LOCUS699</name>
</gene>
<dbReference type="EMBL" id="OZ034824">
    <property type="protein sequence ID" value="CAL1673914.1"/>
    <property type="molecule type" value="Genomic_DNA"/>
</dbReference>
<evidence type="ECO:0000313" key="1">
    <source>
        <dbReference type="EMBL" id="CAL1673914.1"/>
    </source>
</evidence>